<keyword evidence="2" id="KW-1185">Reference proteome</keyword>
<protein>
    <submittedName>
        <fullName evidence="1">Uncharacterized protein</fullName>
    </submittedName>
</protein>
<gene>
    <name evidence="1" type="ORF">TIFTF001_013446</name>
</gene>
<dbReference type="AlphaFoldDB" id="A0AA87ZXR4"/>
<organism evidence="1 2">
    <name type="scientific">Ficus carica</name>
    <name type="common">Common fig</name>
    <dbReference type="NCBI Taxonomy" id="3494"/>
    <lineage>
        <taxon>Eukaryota</taxon>
        <taxon>Viridiplantae</taxon>
        <taxon>Streptophyta</taxon>
        <taxon>Embryophyta</taxon>
        <taxon>Tracheophyta</taxon>
        <taxon>Spermatophyta</taxon>
        <taxon>Magnoliopsida</taxon>
        <taxon>eudicotyledons</taxon>
        <taxon>Gunneridae</taxon>
        <taxon>Pentapetalae</taxon>
        <taxon>rosids</taxon>
        <taxon>fabids</taxon>
        <taxon>Rosales</taxon>
        <taxon>Moraceae</taxon>
        <taxon>Ficeae</taxon>
        <taxon>Ficus</taxon>
    </lineage>
</organism>
<comment type="caution">
    <text evidence="1">The sequence shown here is derived from an EMBL/GenBank/DDBJ whole genome shotgun (WGS) entry which is preliminary data.</text>
</comment>
<dbReference type="EMBL" id="BTGU01000018">
    <property type="protein sequence ID" value="GMN44238.1"/>
    <property type="molecule type" value="Genomic_DNA"/>
</dbReference>
<sequence>MMLLNQEMINVNAAKSVATSSSKVQEHAAPNLLVNRMSSLNEPLGCWLRAKGSANMTSSQTTASRLRFTVLLAKLQAHKVQLLC</sequence>
<reference evidence="1" key="1">
    <citation type="submission" date="2023-07" db="EMBL/GenBank/DDBJ databases">
        <title>draft genome sequence of fig (Ficus carica).</title>
        <authorList>
            <person name="Takahashi T."/>
            <person name="Nishimura K."/>
        </authorList>
    </citation>
    <scope>NUCLEOTIDE SEQUENCE</scope>
</reference>
<name>A0AA87ZXR4_FICCA</name>
<proteinExistence type="predicted"/>
<evidence type="ECO:0000313" key="1">
    <source>
        <dbReference type="EMBL" id="GMN44238.1"/>
    </source>
</evidence>
<dbReference type="Gramene" id="FCD_00009631-RA">
    <property type="protein sequence ID" value="FCD_00009631-RA:cds"/>
    <property type="gene ID" value="FCD_00009631"/>
</dbReference>
<dbReference type="Proteomes" id="UP001187192">
    <property type="component" value="Unassembled WGS sequence"/>
</dbReference>
<evidence type="ECO:0000313" key="2">
    <source>
        <dbReference type="Proteomes" id="UP001187192"/>
    </source>
</evidence>
<accession>A0AA87ZXR4</accession>